<dbReference type="PANTHER" id="PTHR38480">
    <property type="entry name" value="SLR0254 PROTEIN"/>
    <property type="match status" value="1"/>
</dbReference>
<evidence type="ECO:0000256" key="1">
    <source>
        <dbReference type="ARBA" id="ARBA00004141"/>
    </source>
</evidence>
<comment type="subcellular location">
    <subcellularLocation>
        <location evidence="1">Membrane</location>
        <topology evidence="1">Multi-pass membrane protein</topology>
    </subcellularLocation>
</comment>
<keyword evidence="8" id="KW-1185">Reference proteome</keyword>
<dbReference type="Proteomes" id="UP001597380">
    <property type="component" value="Unassembled WGS sequence"/>
</dbReference>
<keyword evidence="3" id="KW-1133">Transmembrane helix</keyword>
<protein>
    <submittedName>
        <fullName evidence="7">RDD family protein</fullName>
    </submittedName>
</protein>
<dbReference type="Pfam" id="PF06271">
    <property type="entry name" value="RDD"/>
    <property type="match status" value="1"/>
</dbReference>
<proteinExistence type="predicted"/>
<keyword evidence="4" id="KW-0472">Membrane</keyword>
<dbReference type="RefSeq" id="WP_345338275.1">
    <property type="nucleotide sequence ID" value="NZ_BAABLI010000005.1"/>
</dbReference>
<evidence type="ECO:0000313" key="8">
    <source>
        <dbReference type="Proteomes" id="UP001597380"/>
    </source>
</evidence>
<evidence type="ECO:0000256" key="2">
    <source>
        <dbReference type="ARBA" id="ARBA00022692"/>
    </source>
</evidence>
<feature type="compositionally biased region" description="Polar residues" evidence="5">
    <location>
        <begin position="1"/>
        <end position="12"/>
    </location>
</feature>
<evidence type="ECO:0000256" key="3">
    <source>
        <dbReference type="ARBA" id="ARBA00022989"/>
    </source>
</evidence>
<keyword evidence="2" id="KW-0812">Transmembrane</keyword>
<feature type="domain" description="RDD" evidence="6">
    <location>
        <begin position="40"/>
        <end position="155"/>
    </location>
</feature>
<feature type="region of interest" description="Disordered" evidence="5">
    <location>
        <begin position="1"/>
        <end position="32"/>
    </location>
</feature>
<dbReference type="PANTHER" id="PTHR38480:SF1">
    <property type="entry name" value="SLR0254 PROTEIN"/>
    <property type="match status" value="1"/>
</dbReference>
<organism evidence="7 8">
    <name type="scientific">Corallincola platygyrae</name>
    <dbReference type="NCBI Taxonomy" id="1193278"/>
    <lineage>
        <taxon>Bacteria</taxon>
        <taxon>Pseudomonadati</taxon>
        <taxon>Pseudomonadota</taxon>
        <taxon>Gammaproteobacteria</taxon>
        <taxon>Alteromonadales</taxon>
        <taxon>Psychromonadaceae</taxon>
        <taxon>Corallincola</taxon>
    </lineage>
</organism>
<reference evidence="8" key="1">
    <citation type="journal article" date="2019" name="Int. J. Syst. Evol. Microbiol.">
        <title>The Global Catalogue of Microorganisms (GCM) 10K type strain sequencing project: providing services to taxonomists for standard genome sequencing and annotation.</title>
        <authorList>
            <consortium name="The Broad Institute Genomics Platform"/>
            <consortium name="The Broad Institute Genome Sequencing Center for Infectious Disease"/>
            <person name="Wu L."/>
            <person name="Ma J."/>
        </authorList>
    </citation>
    <scope>NUCLEOTIDE SEQUENCE [LARGE SCALE GENOMIC DNA]</scope>
    <source>
        <strain evidence="8">CGMCC 1.10992</strain>
    </source>
</reference>
<evidence type="ECO:0000259" key="6">
    <source>
        <dbReference type="Pfam" id="PF06271"/>
    </source>
</evidence>
<gene>
    <name evidence="7" type="ORF">ACFSJ3_03925</name>
</gene>
<sequence length="174" mass="19118">MARTEPTLQLEQVGQVDPPSKPEEPLSEQQPENSVTWVFASATARIWGHTIDGLLTMLLFITLLSLSKLVEGGSDYADWVVIGIPMAYYLFCDALPQGQSLGKKVFNISVVSENGGHYCSLTQSFLRNLIVPFLGVFDAVFILSKKRKRLGDYLAQTVVIKKAAKGKIGVNSSR</sequence>
<dbReference type="InterPro" id="IPR010432">
    <property type="entry name" value="RDD"/>
</dbReference>
<dbReference type="EMBL" id="JBHUHT010000008">
    <property type="protein sequence ID" value="MFD2095120.1"/>
    <property type="molecule type" value="Genomic_DNA"/>
</dbReference>
<accession>A0ABW4XIP7</accession>
<name>A0ABW4XIP7_9GAMM</name>
<evidence type="ECO:0000313" key="7">
    <source>
        <dbReference type="EMBL" id="MFD2095120.1"/>
    </source>
</evidence>
<evidence type="ECO:0000256" key="5">
    <source>
        <dbReference type="SAM" id="MobiDB-lite"/>
    </source>
</evidence>
<comment type="caution">
    <text evidence="7">The sequence shown here is derived from an EMBL/GenBank/DDBJ whole genome shotgun (WGS) entry which is preliminary data.</text>
</comment>
<evidence type="ECO:0000256" key="4">
    <source>
        <dbReference type="ARBA" id="ARBA00023136"/>
    </source>
</evidence>